<dbReference type="NCBIfam" id="NF008425">
    <property type="entry name" value="PRK11259.1"/>
    <property type="match status" value="1"/>
</dbReference>
<dbReference type="EMBL" id="FMYQ01000017">
    <property type="protein sequence ID" value="SDD30571.1"/>
    <property type="molecule type" value="Genomic_DNA"/>
</dbReference>
<evidence type="ECO:0000259" key="5">
    <source>
        <dbReference type="Pfam" id="PF01266"/>
    </source>
</evidence>
<dbReference type="InterPro" id="IPR045170">
    <property type="entry name" value="MTOX"/>
</dbReference>
<name>A0A1G6TNE6_9BURK</name>
<dbReference type="SUPFAM" id="SSF54373">
    <property type="entry name" value="FAD-linked reductases, C-terminal domain"/>
    <property type="match status" value="1"/>
</dbReference>
<dbReference type="GO" id="GO:0008115">
    <property type="term" value="F:sarcosine oxidase activity"/>
    <property type="evidence" value="ECO:0007669"/>
    <property type="project" value="TreeGrafter"/>
</dbReference>
<evidence type="ECO:0000256" key="3">
    <source>
        <dbReference type="ARBA" id="ARBA00022827"/>
    </source>
</evidence>
<evidence type="ECO:0000313" key="6">
    <source>
        <dbReference type="EMBL" id="SDD30571.1"/>
    </source>
</evidence>
<dbReference type="RefSeq" id="WP_091999573.1">
    <property type="nucleotide sequence ID" value="NZ_FMYQ01000017.1"/>
</dbReference>
<evidence type="ECO:0000256" key="2">
    <source>
        <dbReference type="ARBA" id="ARBA00022630"/>
    </source>
</evidence>
<dbReference type="Proteomes" id="UP000198908">
    <property type="component" value="Unassembled WGS sequence"/>
</dbReference>
<dbReference type="PANTHER" id="PTHR10961">
    <property type="entry name" value="PEROXISOMAL SARCOSINE OXIDASE"/>
    <property type="match status" value="1"/>
</dbReference>
<dbReference type="GO" id="GO:0005829">
    <property type="term" value="C:cytosol"/>
    <property type="evidence" value="ECO:0007669"/>
    <property type="project" value="TreeGrafter"/>
</dbReference>
<keyword evidence="2" id="KW-0285">Flavoprotein</keyword>
<reference evidence="7" key="1">
    <citation type="submission" date="2016-09" db="EMBL/GenBank/DDBJ databases">
        <authorList>
            <person name="Varghese N."/>
            <person name="Submissions S."/>
        </authorList>
    </citation>
    <scope>NUCLEOTIDE SEQUENCE [LARGE SCALE GENOMIC DNA]</scope>
    <source>
        <strain evidence="7">TNe-862</strain>
    </source>
</reference>
<dbReference type="STRING" id="416944.SAMN05421548_11799"/>
<protein>
    <submittedName>
        <fullName evidence="6">Sarcosine oxidase/N-methyl-L-tryptophan oxidase</fullName>
    </submittedName>
</protein>
<dbReference type="Gene3D" id="3.50.50.60">
    <property type="entry name" value="FAD/NAD(P)-binding domain"/>
    <property type="match status" value="1"/>
</dbReference>
<dbReference type="GO" id="GO:0050660">
    <property type="term" value="F:flavin adenine dinucleotide binding"/>
    <property type="evidence" value="ECO:0007669"/>
    <property type="project" value="InterPro"/>
</dbReference>
<evidence type="ECO:0000256" key="4">
    <source>
        <dbReference type="ARBA" id="ARBA00023002"/>
    </source>
</evidence>
<keyword evidence="7" id="KW-1185">Reference proteome</keyword>
<dbReference type="InterPro" id="IPR036188">
    <property type="entry name" value="FAD/NAD-bd_sf"/>
</dbReference>
<comment type="cofactor">
    <cofactor evidence="1">
        <name>FAD</name>
        <dbReference type="ChEBI" id="CHEBI:57692"/>
    </cofactor>
</comment>
<sequence length="385" mass="41776">MQKTNVSNRHFDTIIVGAGSMGMAAGYYLSRLGNKVLLLDAGDPPHDQGAHHGSTRLIRHAYGEGAAYVPLALRAQQLWEDLERQTQTTLFARTGVVNIGMPDDPFLREVQLSAARHGIPLETLDAAQTCKRWPAWRLAAGQIANFEPGAGVLYCERGIAAYRQLAAALGATLGTNARVTRIECHGRESASVWTDKNEKFSARDLIVCAGKSTRDLLAPLGLDVPVTRVRKTFAWFEPAAGLFAPERFPGFFVASEVGGYYGFPDLDGSGLKLGRHDLGEPVPVNAPLAPFGAEPADLGDLRAFLQRYLPGAGELRMGRACEYDMTPDTHFIIDRVPACPNVHLATGFSGHGFKFASAIGEALAERITQGESRIDLAMFARRRFA</sequence>
<evidence type="ECO:0000256" key="1">
    <source>
        <dbReference type="ARBA" id="ARBA00001974"/>
    </source>
</evidence>
<organism evidence="6 7">
    <name type="scientific">Paraburkholderia lycopersici</name>
    <dbReference type="NCBI Taxonomy" id="416944"/>
    <lineage>
        <taxon>Bacteria</taxon>
        <taxon>Pseudomonadati</taxon>
        <taxon>Pseudomonadota</taxon>
        <taxon>Betaproteobacteria</taxon>
        <taxon>Burkholderiales</taxon>
        <taxon>Burkholderiaceae</taxon>
        <taxon>Paraburkholderia</taxon>
    </lineage>
</organism>
<dbReference type="InterPro" id="IPR006076">
    <property type="entry name" value="FAD-dep_OxRdtase"/>
</dbReference>
<keyword evidence="3" id="KW-0274">FAD</keyword>
<accession>A0A1G6TNE6</accession>
<proteinExistence type="predicted"/>
<dbReference type="PANTHER" id="PTHR10961:SF7">
    <property type="entry name" value="FAD DEPENDENT OXIDOREDUCTASE DOMAIN-CONTAINING PROTEIN"/>
    <property type="match status" value="1"/>
</dbReference>
<dbReference type="Gene3D" id="3.30.9.10">
    <property type="entry name" value="D-Amino Acid Oxidase, subunit A, domain 2"/>
    <property type="match status" value="1"/>
</dbReference>
<gene>
    <name evidence="6" type="ORF">SAMN05421548_11799</name>
</gene>
<evidence type="ECO:0000313" key="7">
    <source>
        <dbReference type="Proteomes" id="UP000198908"/>
    </source>
</evidence>
<feature type="domain" description="FAD dependent oxidoreductase" evidence="5">
    <location>
        <begin position="12"/>
        <end position="366"/>
    </location>
</feature>
<dbReference type="AlphaFoldDB" id="A0A1G6TNE6"/>
<dbReference type="SUPFAM" id="SSF51905">
    <property type="entry name" value="FAD/NAD(P)-binding domain"/>
    <property type="match status" value="1"/>
</dbReference>
<dbReference type="OrthoDB" id="8713780at2"/>
<dbReference type="Pfam" id="PF01266">
    <property type="entry name" value="DAO"/>
    <property type="match status" value="1"/>
</dbReference>
<keyword evidence="4" id="KW-0560">Oxidoreductase</keyword>